<sequence length="201" mass="21141">MSDTFPAATVAIAYHGGRGHTARLGEAVAVGAAAVDGVEVIPIEVSEITTPQWHRLDDADAIIFGAPTYMGTASAAFHAFAEASSRRWFTRRWTDKLAAGFTNSGSMAGDKSSTLSYFATLAAQHGMLWVTLGLAPGWNSGKGSEYDLNRLGFYLGAAAQSNLDSKPDAVHKSDLATAEHLGARVATQARVFAAGRLATRP</sequence>
<feature type="domain" description="Flavodoxin-like" evidence="1">
    <location>
        <begin position="10"/>
        <end position="156"/>
    </location>
</feature>
<dbReference type="EMBL" id="FNON01000001">
    <property type="protein sequence ID" value="SDW62236.1"/>
    <property type="molecule type" value="Genomic_DNA"/>
</dbReference>
<dbReference type="Pfam" id="PF03358">
    <property type="entry name" value="FMN_red"/>
    <property type="match status" value="1"/>
</dbReference>
<accession>A0A1H2V1M9</accession>
<gene>
    <name evidence="2" type="ORF">SAMN05421504_1011075</name>
</gene>
<protein>
    <submittedName>
        <fullName evidence="2">Multimeric flavodoxin WrbA</fullName>
    </submittedName>
</protein>
<dbReference type="STRING" id="589385.SAMN05421504_1011075"/>
<dbReference type="PROSITE" id="PS50902">
    <property type="entry name" value="FLAVODOXIN_LIKE"/>
    <property type="match status" value="1"/>
</dbReference>
<dbReference type="GO" id="GO:0016020">
    <property type="term" value="C:membrane"/>
    <property type="evidence" value="ECO:0007669"/>
    <property type="project" value="TreeGrafter"/>
</dbReference>
<dbReference type="Proteomes" id="UP000199515">
    <property type="component" value="Unassembled WGS sequence"/>
</dbReference>
<evidence type="ECO:0000259" key="1">
    <source>
        <dbReference type="PROSITE" id="PS50902"/>
    </source>
</evidence>
<dbReference type="PANTHER" id="PTHR30546">
    <property type="entry name" value="FLAVODOXIN-RELATED PROTEIN WRBA-RELATED"/>
    <property type="match status" value="1"/>
</dbReference>
<keyword evidence="3" id="KW-1185">Reference proteome</keyword>
<dbReference type="RefSeq" id="WP_245757159.1">
    <property type="nucleotide sequence ID" value="NZ_FNON01000001.1"/>
</dbReference>
<dbReference type="GO" id="GO:0003955">
    <property type="term" value="F:NAD(P)H dehydrogenase (quinone) activity"/>
    <property type="evidence" value="ECO:0007669"/>
    <property type="project" value="TreeGrafter"/>
</dbReference>
<organism evidence="2 3">
    <name type="scientific">Amycolatopsis xylanica</name>
    <dbReference type="NCBI Taxonomy" id="589385"/>
    <lineage>
        <taxon>Bacteria</taxon>
        <taxon>Bacillati</taxon>
        <taxon>Actinomycetota</taxon>
        <taxon>Actinomycetes</taxon>
        <taxon>Pseudonocardiales</taxon>
        <taxon>Pseudonocardiaceae</taxon>
        <taxon>Amycolatopsis</taxon>
    </lineage>
</organism>
<dbReference type="InterPro" id="IPR005025">
    <property type="entry name" value="FMN_Rdtase-like_dom"/>
</dbReference>
<reference evidence="2 3" key="1">
    <citation type="submission" date="2016-10" db="EMBL/GenBank/DDBJ databases">
        <authorList>
            <person name="de Groot N.N."/>
        </authorList>
    </citation>
    <scope>NUCLEOTIDE SEQUENCE [LARGE SCALE GENOMIC DNA]</scope>
    <source>
        <strain evidence="2 3">CPCC 202699</strain>
    </source>
</reference>
<dbReference type="GO" id="GO:0010181">
    <property type="term" value="F:FMN binding"/>
    <property type="evidence" value="ECO:0007669"/>
    <property type="project" value="InterPro"/>
</dbReference>
<dbReference type="SUPFAM" id="SSF52218">
    <property type="entry name" value="Flavoproteins"/>
    <property type="match status" value="1"/>
</dbReference>
<dbReference type="InterPro" id="IPR008254">
    <property type="entry name" value="Flavodoxin/NO_synth"/>
</dbReference>
<dbReference type="AlphaFoldDB" id="A0A1H2V1M9"/>
<dbReference type="InterPro" id="IPR029039">
    <property type="entry name" value="Flavoprotein-like_sf"/>
</dbReference>
<evidence type="ECO:0000313" key="3">
    <source>
        <dbReference type="Proteomes" id="UP000199515"/>
    </source>
</evidence>
<dbReference type="Gene3D" id="3.40.50.360">
    <property type="match status" value="1"/>
</dbReference>
<proteinExistence type="predicted"/>
<evidence type="ECO:0000313" key="2">
    <source>
        <dbReference type="EMBL" id="SDW62236.1"/>
    </source>
</evidence>
<dbReference type="PANTHER" id="PTHR30546:SF23">
    <property type="entry name" value="FLAVOPROTEIN-LIKE PROTEIN YCP4-RELATED"/>
    <property type="match status" value="1"/>
</dbReference>
<name>A0A1H2V1M9_9PSEU</name>